<feature type="compositionally biased region" description="Basic residues" evidence="1">
    <location>
        <begin position="523"/>
        <end position="538"/>
    </location>
</feature>
<dbReference type="CDD" id="cd17736">
    <property type="entry name" value="BRCT_microcephalin_rpt2"/>
    <property type="match status" value="1"/>
</dbReference>
<dbReference type="SMART" id="SM00292">
    <property type="entry name" value="BRCT"/>
    <property type="match status" value="3"/>
</dbReference>
<feature type="compositionally biased region" description="Basic and acidic residues" evidence="1">
    <location>
        <begin position="433"/>
        <end position="442"/>
    </location>
</feature>
<dbReference type="PANTHER" id="PTHR14625:SF3">
    <property type="entry name" value="MICROCEPHALIN"/>
    <property type="match status" value="1"/>
</dbReference>
<feature type="compositionally biased region" description="Basic and acidic residues" evidence="1">
    <location>
        <begin position="305"/>
        <end position="318"/>
    </location>
</feature>
<keyword evidence="4" id="KW-1185">Reference proteome</keyword>
<evidence type="ECO:0000313" key="4">
    <source>
        <dbReference type="Proteomes" id="UP000261540"/>
    </source>
</evidence>
<feature type="region of interest" description="Disordered" evidence="1">
    <location>
        <begin position="433"/>
        <end position="476"/>
    </location>
</feature>
<dbReference type="PANTHER" id="PTHR14625">
    <property type="entry name" value="MICROCEPHALIN"/>
    <property type="match status" value="1"/>
</dbReference>
<dbReference type="Pfam" id="PF12738">
    <property type="entry name" value="PTCB-BRCT"/>
    <property type="match status" value="1"/>
</dbReference>
<dbReference type="CDD" id="cd17716">
    <property type="entry name" value="BRCT_microcephalin_rpt1"/>
    <property type="match status" value="1"/>
</dbReference>
<dbReference type="GO" id="GO:0000278">
    <property type="term" value="P:mitotic cell cycle"/>
    <property type="evidence" value="ECO:0007669"/>
    <property type="project" value="TreeGrafter"/>
</dbReference>
<feature type="region of interest" description="Disordered" evidence="1">
    <location>
        <begin position="293"/>
        <end position="340"/>
    </location>
</feature>
<feature type="compositionally biased region" description="Polar residues" evidence="1">
    <location>
        <begin position="236"/>
        <end position="253"/>
    </location>
</feature>
<dbReference type="InterPro" id="IPR022047">
    <property type="entry name" value="Microcephalin-like"/>
</dbReference>
<feature type="region of interest" description="Disordered" evidence="1">
    <location>
        <begin position="233"/>
        <end position="253"/>
    </location>
</feature>
<protein>
    <submittedName>
        <fullName evidence="3">Microcephalin 1</fullName>
    </submittedName>
</protein>
<dbReference type="SUPFAM" id="SSF52113">
    <property type="entry name" value="BRCT domain"/>
    <property type="match status" value="2"/>
</dbReference>
<evidence type="ECO:0000259" key="2">
    <source>
        <dbReference type="PROSITE" id="PS50172"/>
    </source>
</evidence>
<name>A0A3B3T427_9TELE</name>
<dbReference type="PROSITE" id="PS50172">
    <property type="entry name" value="BRCT"/>
    <property type="match status" value="2"/>
</dbReference>
<feature type="domain" description="BRCT" evidence="2">
    <location>
        <begin position="82"/>
        <end position="140"/>
    </location>
</feature>
<dbReference type="GeneTree" id="ENSGT00390000018842"/>
<dbReference type="InterPro" id="IPR001357">
    <property type="entry name" value="BRCT_dom"/>
</dbReference>
<evidence type="ECO:0000256" key="1">
    <source>
        <dbReference type="SAM" id="MobiDB-lite"/>
    </source>
</evidence>
<reference evidence="3" key="1">
    <citation type="submission" date="2025-08" db="UniProtKB">
        <authorList>
            <consortium name="Ensembl"/>
        </authorList>
    </citation>
    <scope>IDENTIFICATION</scope>
</reference>
<dbReference type="Pfam" id="PF00533">
    <property type="entry name" value="BRCT"/>
    <property type="match status" value="1"/>
</dbReference>
<feature type="compositionally biased region" description="Low complexity" evidence="1">
    <location>
        <begin position="559"/>
        <end position="574"/>
    </location>
</feature>
<sequence>MTSNPTSAAVLKGMVVPSVLGNPCHVSREMSFTPLQESPERDGGLESKWCLICIIASFPDVVAFVDVWSSSKTENYSKPFIKQLLDMGAEVSKTFNKQVTHVVFKHGRQSTWDKAKQLGVKLVSVLWVDRCKDSGKHVDEGSCPAIHEESVANKVPGKRTHRCMQPRDVPEVTPENNWRMKRKLDRMMKELVPSSPVFSDVSPFLIDEESAIVYSPSSRRADAMAERLRQMKQSRENLSPTASQMTTSQSSPQFSFDKARLIELPCTSFSQEDEESECDVSFSGLRTTFTLDGEEAQKQGSTKVPCEEKANIKNKETSTRSPSNSNVKSAHEQRKMPGLDALVTDEQGARAADKKPRRSAIMRKGRGRLTKAVVLGGESNNQDIQTTLKSRDECRTPTLVPLGGHMRKGGSQTILEPQDPAVHVCGASLAKKAAEADSDTKWRPTLPLTSALGPERSLGANDAGSPGTPARSSTADNEGVFEDYFSLANQPDHSGHRCALPACLSLESEFVALPHLELEPTSCKRKRTKSNIRGRKRRQAPDSATSVILDGNLGSRETSQASLSGSSGHAASQSDGLTLLGPIAVCEGTSEREESCLLVSKEDGDSNVESGRTACVTDVSCSPSKMFSKREMQDKNGGLKAHEKRKVKRTLVMTSMSSERQNTVQQVMETLGGFSLADSVCESTTHVVTGSPRRTLNVLLGIARGCWILSFEWILWCLEHGRWIPEEPYELSDHFPAAPICRLQQHLSAGEHQQDLFSDQPAMFVSPHSQPPSLSLAELIRLCGGTVCRSVRQAGLLIGDYPGKKPSGARRLSEQWVLGECSPQQGHRAWKEPSGLTLRKCCILGNGLKCMNGIEWVSSETSTDTRPRATLIQPCLLCFQFLRATGPAR</sequence>
<dbReference type="Proteomes" id="UP000261540">
    <property type="component" value="Unplaced"/>
</dbReference>
<dbReference type="CDD" id="cd17751">
    <property type="entry name" value="BRCT_microcephalin_rpt3"/>
    <property type="match status" value="1"/>
</dbReference>
<dbReference type="InterPro" id="IPR036420">
    <property type="entry name" value="BRCT_dom_sf"/>
</dbReference>
<dbReference type="Gene3D" id="3.40.50.10190">
    <property type="entry name" value="BRCT domain"/>
    <property type="match status" value="3"/>
</dbReference>
<evidence type="ECO:0000313" key="3">
    <source>
        <dbReference type="Ensembl" id="ENSPKIP00000037208.1"/>
    </source>
</evidence>
<accession>A0A3B3T427</accession>
<dbReference type="FunFam" id="3.40.50.10190:FF:000047">
    <property type="entry name" value="Microcephalin"/>
    <property type="match status" value="1"/>
</dbReference>
<feature type="domain" description="BRCT" evidence="2">
    <location>
        <begin position="651"/>
        <end position="731"/>
    </location>
</feature>
<dbReference type="AlphaFoldDB" id="A0A3B3T427"/>
<organism evidence="3 4">
    <name type="scientific">Paramormyrops kingsleyae</name>
    <dbReference type="NCBI Taxonomy" id="1676925"/>
    <lineage>
        <taxon>Eukaryota</taxon>
        <taxon>Metazoa</taxon>
        <taxon>Chordata</taxon>
        <taxon>Craniata</taxon>
        <taxon>Vertebrata</taxon>
        <taxon>Euteleostomi</taxon>
        <taxon>Actinopterygii</taxon>
        <taxon>Neopterygii</taxon>
        <taxon>Teleostei</taxon>
        <taxon>Osteoglossocephala</taxon>
        <taxon>Osteoglossomorpha</taxon>
        <taxon>Osteoglossiformes</taxon>
        <taxon>Mormyridae</taxon>
        <taxon>Paramormyrops</taxon>
    </lineage>
</organism>
<reference evidence="3" key="2">
    <citation type="submission" date="2025-09" db="UniProtKB">
        <authorList>
            <consortium name="Ensembl"/>
        </authorList>
    </citation>
    <scope>IDENTIFICATION</scope>
</reference>
<feature type="compositionally biased region" description="Polar residues" evidence="1">
    <location>
        <begin position="319"/>
        <end position="328"/>
    </location>
</feature>
<dbReference type="Ensembl" id="ENSPKIT00000018169.1">
    <property type="protein sequence ID" value="ENSPKIP00000037208.1"/>
    <property type="gene ID" value="ENSPKIG00000015473.1"/>
</dbReference>
<dbReference type="STRING" id="1676925.ENSPKIP00000037208"/>
<proteinExistence type="predicted"/>
<feature type="region of interest" description="Disordered" evidence="1">
    <location>
        <begin position="523"/>
        <end position="574"/>
    </location>
</feature>